<dbReference type="Gene3D" id="3.90.1170.40">
    <property type="entry name" value="Molybdopterin biosynthesis MoaE subunit"/>
    <property type="match status" value="1"/>
</dbReference>
<dbReference type="InterPro" id="IPR003448">
    <property type="entry name" value="Mopterin_biosynth_MoaE"/>
</dbReference>
<dbReference type="InterPro" id="IPR036563">
    <property type="entry name" value="MoaE_sf"/>
</dbReference>
<evidence type="ECO:0000313" key="2">
    <source>
        <dbReference type="Proteomes" id="UP000076738"/>
    </source>
</evidence>
<dbReference type="OrthoDB" id="5531344at2759"/>
<dbReference type="Pfam" id="PF02391">
    <property type="entry name" value="MoaE"/>
    <property type="match status" value="1"/>
</dbReference>
<dbReference type="AlphaFoldDB" id="A0A167P3Q8"/>
<dbReference type="GO" id="GO:0006777">
    <property type="term" value="P:Mo-molybdopterin cofactor biosynthetic process"/>
    <property type="evidence" value="ECO:0007669"/>
    <property type="project" value="InterPro"/>
</dbReference>
<dbReference type="STRING" id="1330018.A0A167P3Q8"/>
<name>A0A167P3Q8_CALVF</name>
<keyword evidence="2" id="KW-1185">Reference proteome</keyword>
<evidence type="ECO:0000313" key="1">
    <source>
        <dbReference type="EMBL" id="KZO98389.1"/>
    </source>
</evidence>
<organism evidence="1 2">
    <name type="scientific">Calocera viscosa (strain TUFC12733)</name>
    <dbReference type="NCBI Taxonomy" id="1330018"/>
    <lineage>
        <taxon>Eukaryota</taxon>
        <taxon>Fungi</taxon>
        <taxon>Dikarya</taxon>
        <taxon>Basidiomycota</taxon>
        <taxon>Agaricomycotina</taxon>
        <taxon>Dacrymycetes</taxon>
        <taxon>Dacrymycetales</taxon>
        <taxon>Dacrymycetaceae</taxon>
        <taxon>Calocera</taxon>
    </lineage>
</organism>
<sequence length="147" mass="16645">MTTHDGDICEITEKDLVLDVVMKSIQHDGAGALAIFVGTTRNTFEGKQVIRLEYEAHTTLALRTMSKIMQNLRAAQSDLIRLACYHRIGNVPVGQPSIIVAVSAPHRKASFIACEELLEKVKEKVQIWKREWYAGEHEDEAQWKENN</sequence>
<dbReference type="SUPFAM" id="SSF54690">
    <property type="entry name" value="Molybdopterin synthase subunit MoaE"/>
    <property type="match status" value="1"/>
</dbReference>
<dbReference type="PANTHER" id="PTHR23404">
    <property type="entry name" value="MOLYBDOPTERIN SYNTHASE RELATED"/>
    <property type="match status" value="1"/>
</dbReference>
<dbReference type="CDD" id="cd00756">
    <property type="entry name" value="MoaE"/>
    <property type="match status" value="1"/>
</dbReference>
<gene>
    <name evidence="1" type="ORF">CALVIDRAFT_496359</name>
</gene>
<dbReference type="EMBL" id="KV417276">
    <property type="protein sequence ID" value="KZO98389.1"/>
    <property type="molecule type" value="Genomic_DNA"/>
</dbReference>
<reference evidence="1 2" key="1">
    <citation type="journal article" date="2016" name="Mol. Biol. Evol.">
        <title>Comparative Genomics of Early-Diverging Mushroom-Forming Fungi Provides Insights into the Origins of Lignocellulose Decay Capabilities.</title>
        <authorList>
            <person name="Nagy L.G."/>
            <person name="Riley R."/>
            <person name="Tritt A."/>
            <person name="Adam C."/>
            <person name="Daum C."/>
            <person name="Floudas D."/>
            <person name="Sun H."/>
            <person name="Yadav J.S."/>
            <person name="Pangilinan J."/>
            <person name="Larsson K.H."/>
            <person name="Matsuura K."/>
            <person name="Barry K."/>
            <person name="Labutti K."/>
            <person name="Kuo R."/>
            <person name="Ohm R.A."/>
            <person name="Bhattacharya S.S."/>
            <person name="Shirouzu T."/>
            <person name="Yoshinaga Y."/>
            <person name="Martin F.M."/>
            <person name="Grigoriev I.V."/>
            <person name="Hibbett D.S."/>
        </authorList>
    </citation>
    <scope>NUCLEOTIDE SEQUENCE [LARGE SCALE GENOMIC DNA]</scope>
    <source>
        <strain evidence="1 2">TUFC12733</strain>
    </source>
</reference>
<protein>
    <submittedName>
        <fullName evidence="1">Molybdenum cofactor synthesis 2</fullName>
    </submittedName>
</protein>
<proteinExistence type="predicted"/>
<dbReference type="Proteomes" id="UP000076738">
    <property type="component" value="Unassembled WGS sequence"/>
</dbReference>
<accession>A0A167P3Q8</accession>